<evidence type="ECO:0000313" key="2">
    <source>
        <dbReference type="Proteomes" id="UP000001544"/>
    </source>
</evidence>
<protein>
    <submittedName>
        <fullName evidence="1">Uncharacterized protein</fullName>
    </submittedName>
</protein>
<geneLocation type="plasmid" evidence="1 2">
    <name>pBpOF4-02</name>
</geneLocation>
<dbReference type="KEGG" id="bpf:BpOF4_21759"/>
<evidence type="ECO:0000313" key="1">
    <source>
        <dbReference type="EMBL" id="ADC52347.1"/>
    </source>
</evidence>
<dbReference type="RefSeq" id="WP_012961252.1">
    <property type="nucleotide sequence ID" value="NC_013793.1"/>
</dbReference>
<accession>D3G1X1</accession>
<organism evidence="1 2">
    <name type="scientific">Alkalihalophilus pseudofirmus (strain ATCC BAA-2126 / JCM 17055 / OF4)</name>
    <name type="common">Bacillus pseudofirmus</name>
    <dbReference type="NCBI Taxonomy" id="398511"/>
    <lineage>
        <taxon>Bacteria</taxon>
        <taxon>Bacillati</taxon>
        <taxon>Bacillota</taxon>
        <taxon>Bacilli</taxon>
        <taxon>Bacillales</taxon>
        <taxon>Bacillaceae</taxon>
        <taxon>Alkalihalophilus</taxon>
    </lineage>
</organism>
<dbReference type="Proteomes" id="UP000001544">
    <property type="component" value="Plasmid pBpOF4-02"/>
</dbReference>
<name>D3G1X1_ALKPO</name>
<gene>
    <name evidence="1" type="ordered locus">BpOF4_21759</name>
</gene>
<dbReference type="EMBL" id="CP001880">
    <property type="protein sequence ID" value="ADC52347.1"/>
    <property type="molecule type" value="Genomic_DNA"/>
</dbReference>
<sequence>MDDKVNFGDVPAGKSISYQQLLYYLEQGREIEFTYKGKEYLISNSSEGRAIWSGQTLVSNSSSDDSISLIQSTKIEGIPLIDLFKQGLIKITTVF</sequence>
<reference evidence="1 2" key="1">
    <citation type="journal article" date="2011" name="Environ. Microbiol.">
        <title>Genome of alkaliphilic Bacillus pseudofirmus OF4 reveals adaptations that support the ability to grow in an external pH range from 7.5 to 11.4.</title>
        <authorList>
            <person name="Janto B."/>
            <person name="Ahmed A."/>
            <person name="Ito M."/>
            <person name="Liu J."/>
            <person name="Hicks D.B."/>
            <person name="Pagni S."/>
            <person name="Fackelmayer O.J."/>
            <person name="Smith T.A."/>
            <person name="Earl J."/>
            <person name="Elbourne L.D."/>
            <person name="Hassan K."/>
            <person name="Paulsen I.T."/>
            <person name="Kolsto A.B."/>
            <person name="Tourasse N.J."/>
            <person name="Ehrlich G.D."/>
            <person name="Boissy R."/>
            <person name="Ivey D.M."/>
            <person name="Li G."/>
            <person name="Xue Y."/>
            <person name="Ma Y."/>
            <person name="Hu F.Z."/>
            <person name="Krulwich T.A."/>
        </authorList>
    </citation>
    <scope>NUCLEOTIDE SEQUENCE [LARGE SCALE GENOMIC DNA]</scope>
    <source>
        <strain evidence="2">ATCC BAA-2126 / JCM 17055 / OF4</strain>
    </source>
</reference>
<keyword evidence="1" id="KW-0614">Plasmid</keyword>
<keyword evidence="2" id="KW-1185">Reference proteome</keyword>
<dbReference type="AlphaFoldDB" id="D3G1X1"/>
<proteinExistence type="predicted"/>
<dbReference type="HOGENOM" id="CLU_2369450_0_0_9"/>